<dbReference type="InterPro" id="IPR045851">
    <property type="entry name" value="AMP-bd_C_sf"/>
</dbReference>
<dbReference type="GO" id="GO:0006631">
    <property type="term" value="P:fatty acid metabolic process"/>
    <property type="evidence" value="ECO:0007669"/>
    <property type="project" value="UniProtKB-KW"/>
</dbReference>
<dbReference type="STRING" id="1121416.SAMN02745220_01470"/>
<evidence type="ECO:0000313" key="7">
    <source>
        <dbReference type="EMBL" id="SHO46397.1"/>
    </source>
</evidence>
<accession>A0A1M7Y2X8</accession>
<feature type="domain" description="AMP-dependent synthetase/ligase" evidence="5">
    <location>
        <begin position="29"/>
        <end position="405"/>
    </location>
</feature>
<dbReference type="SUPFAM" id="SSF56801">
    <property type="entry name" value="Acetyl-CoA synthetase-like"/>
    <property type="match status" value="1"/>
</dbReference>
<evidence type="ECO:0000256" key="1">
    <source>
        <dbReference type="ARBA" id="ARBA00006432"/>
    </source>
</evidence>
<dbReference type="RefSeq" id="WP_073612802.1">
    <property type="nucleotide sequence ID" value="NZ_FRFE01000005.1"/>
</dbReference>
<evidence type="ECO:0000256" key="3">
    <source>
        <dbReference type="ARBA" id="ARBA00022832"/>
    </source>
</evidence>
<dbReference type="InterPro" id="IPR000873">
    <property type="entry name" value="AMP-dep_synth/lig_dom"/>
</dbReference>
<dbReference type="PANTHER" id="PTHR43859">
    <property type="entry name" value="ACYL-ACTIVATING ENZYME"/>
    <property type="match status" value="1"/>
</dbReference>
<dbReference type="InterPro" id="IPR025110">
    <property type="entry name" value="AMP-bd_C"/>
</dbReference>
<evidence type="ECO:0000259" key="6">
    <source>
        <dbReference type="Pfam" id="PF13193"/>
    </source>
</evidence>
<keyword evidence="4" id="KW-0443">Lipid metabolism</keyword>
<keyword evidence="2" id="KW-0436">Ligase</keyword>
<dbReference type="EMBL" id="FRFE01000005">
    <property type="protein sequence ID" value="SHO46397.1"/>
    <property type="molecule type" value="Genomic_DNA"/>
</dbReference>
<dbReference type="OrthoDB" id="5483897at2"/>
<evidence type="ECO:0000259" key="5">
    <source>
        <dbReference type="Pfam" id="PF00501"/>
    </source>
</evidence>
<sequence length="549" mass="61134">MTNEIYQPGESYNYPLIIKKLLKSAITYAPDQEIVYRDKLRYSYLDLENRIHRLASGLKEAGIKQGDTVAVFDYDSNRFLECFFAIPMMGAVMQMVNWRLSAQQLVYTINHAEAKLIIINSDFLPILENIREHLPDVKKIIVIAENPSYPESPVEIYSDYDEMLKSSSPQFDFPDLDENTKATTFYTTGTTGDPKGVHFTHRQLVLHTLSLTIALGSYDTIGNFRSSDVYMPLTPMFHVHAWGIPYVATLLGAKQVYPGKYEPPMLVKLIATEKVTASHCVPTVLQMIVGSPAAKELDLSNWKVIIGGSKLSAGLATAANSMGITVYTGYGMSETCPVISLSTPKTTMMGKLTDDEMLNIVVKTGLPIPLVEFEVVDVDGNPQPHDGKSVGEVVFRAPWLTSDYFKAPHKSLELWRNGWLHSGDVGHIDANGYLQVTDRIKDVIKTGGEWISSLDLENCISKHPAVLESAAIGVPDDKWGERPLLLVTLKPELTDHVDENGLRQFMLDAAAQGHLPKYGVPDKIMIIDELPKTSVGKLNKRMMRTVYLP</sequence>
<evidence type="ECO:0000313" key="8">
    <source>
        <dbReference type="Proteomes" id="UP000184603"/>
    </source>
</evidence>
<proteinExistence type="inferred from homology"/>
<dbReference type="InterPro" id="IPR042099">
    <property type="entry name" value="ANL_N_sf"/>
</dbReference>
<dbReference type="PANTHER" id="PTHR43859:SF4">
    <property type="entry name" value="BUTANOATE--COA LIGASE AAE1-RELATED"/>
    <property type="match status" value="1"/>
</dbReference>
<dbReference type="Proteomes" id="UP000184603">
    <property type="component" value="Unassembled WGS sequence"/>
</dbReference>
<comment type="similarity">
    <text evidence="1">Belongs to the ATP-dependent AMP-binding enzyme family.</text>
</comment>
<dbReference type="Pfam" id="PF13193">
    <property type="entry name" value="AMP-binding_C"/>
    <property type="match status" value="1"/>
</dbReference>
<reference evidence="7 8" key="1">
    <citation type="submission" date="2016-12" db="EMBL/GenBank/DDBJ databases">
        <authorList>
            <person name="Song W.-J."/>
            <person name="Kurnit D.M."/>
        </authorList>
    </citation>
    <scope>NUCLEOTIDE SEQUENCE [LARGE SCALE GENOMIC DNA]</scope>
    <source>
        <strain evidence="7 8">DSM 18488</strain>
    </source>
</reference>
<dbReference type="Gene3D" id="3.30.300.30">
    <property type="match status" value="1"/>
</dbReference>
<name>A0A1M7Y2X8_9BACT</name>
<gene>
    <name evidence="7" type="ORF">SAMN02745220_01470</name>
</gene>
<dbReference type="Gene3D" id="3.40.50.12780">
    <property type="entry name" value="N-terminal domain of ligase-like"/>
    <property type="match status" value="1"/>
</dbReference>
<dbReference type="GO" id="GO:0016874">
    <property type="term" value="F:ligase activity"/>
    <property type="evidence" value="ECO:0007669"/>
    <property type="project" value="UniProtKB-KW"/>
</dbReference>
<protein>
    <submittedName>
        <fullName evidence="7">Fatty-acyl-CoA synthase</fullName>
    </submittedName>
</protein>
<organism evidence="7 8">
    <name type="scientific">Desulfopila aestuarii DSM 18488</name>
    <dbReference type="NCBI Taxonomy" id="1121416"/>
    <lineage>
        <taxon>Bacteria</taxon>
        <taxon>Pseudomonadati</taxon>
        <taxon>Thermodesulfobacteriota</taxon>
        <taxon>Desulfobulbia</taxon>
        <taxon>Desulfobulbales</taxon>
        <taxon>Desulfocapsaceae</taxon>
        <taxon>Desulfopila</taxon>
    </lineage>
</organism>
<dbReference type="NCBIfam" id="NF004837">
    <property type="entry name" value="PRK06187.1"/>
    <property type="match status" value="1"/>
</dbReference>
<feature type="domain" description="AMP-binding enzyme C-terminal" evidence="6">
    <location>
        <begin position="456"/>
        <end position="537"/>
    </location>
</feature>
<evidence type="ECO:0000256" key="4">
    <source>
        <dbReference type="ARBA" id="ARBA00023098"/>
    </source>
</evidence>
<evidence type="ECO:0000256" key="2">
    <source>
        <dbReference type="ARBA" id="ARBA00022598"/>
    </source>
</evidence>
<dbReference type="Pfam" id="PF00501">
    <property type="entry name" value="AMP-binding"/>
    <property type="match status" value="1"/>
</dbReference>
<keyword evidence="8" id="KW-1185">Reference proteome</keyword>
<dbReference type="AlphaFoldDB" id="A0A1M7Y2X8"/>
<keyword evidence="3" id="KW-0276">Fatty acid metabolism</keyword>